<feature type="domain" description="Bacterial Ig" evidence="3">
    <location>
        <begin position="837"/>
        <end position="915"/>
    </location>
</feature>
<proteinExistence type="predicted"/>
<feature type="domain" description="Bacterial Ig" evidence="3">
    <location>
        <begin position="667"/>
        <end position="744"/>
    </location>
</feature>
<dbReference type="RefSeq" id="WP_185400405.1">
    <property type="nucleotide sequence ID" value="NZ_JAASTX010000003.1"/>
</dbReference>
<feature type="signal peptide" evidence="2">
    <location>
        <begin position="1"/>
        <end position="29"/>
    </location>
</feature>
<dbReference type="InterPro" id="IPR046746">
    <property type="entry name" value="Big_15"/>
</dbReference>
<dbReference type="Pfam" id="PF20622">
    <property type="entry name" value="Big_15"/>
    <property type="match status" value="3"/>
</dbReference>
<accession>A0A7X0XB24</accession>
<protein>
    <recommendedName>
        <fullName evidence="3">Bacterial Ig domain-containing protein</fullName>
    </recommendedName>
</protein>
<feature type="domain" description="Bacterial Ig" evidence="3">
    <location>
        <begin position="752"/>
        <end position="829"/>
    </location>
</feature>
<comment type="caution">
    <text evidence="4">The sequence shown here is derived from an EMBL/GenBank/DDBJ whole genome shotgun (WGS) entry which is preliminary data.</text>
</comment>
<evidence type="ECO:0000313" key="5">
    <source>
        <dbReference type="Proteomes" id="UP000533953"/>
    </source>
</evidence>
<dbReference type="EMBL" id="JAASTX010000003">
    <property type="protein sequence ID" value="MBC1490859.1"/>
    <property type="molecule type" value="Genomic_DNA"/>
</dbReference>
<evidence type="ECO:0000259" key="3">
    <source>
        <dbReference type="Pfam" id="PF20622"/>
    </source>
</evidence>
<keyword evidence="2" id="KW-0732">Signal</keyword>
<gene>
    <name evidence="4" type="ORF">HCI99_03380</name>
</gene>
<dbReference type="AlphaFoldDB" id="A0A7X0XB24"/>
<organism evidence="4 5">
    <name type="scientific">Listeria booriae</name>
    <dbReference type="NCBI Taxonomy" id="1552123"/>
    <lineage>
        <taxon>Bacteria</taxon>
        <taxon>Bacillati</taxon>
        <taxon>Bacillota</taxon>
        <taxon>Bacilli</taxon>
        <taxon>Bacillales</taxon>
        <taxon>Listeriaceae</taxon>
        <taxon>Listeria</taxon>
    </lineage>
</organism>
<sequence length="915" mass="101827">MNQKKHVILKKAVAMSAVAMMTLPTVANAKEVATAAETKIQGEQQAQVIQPNKKQESNKQMNEKQAATPYISGGTGFSNKFEALQDENGVVNVRTTSKALITIGIGVQTRTTIKIDPEIALPFFSTPNWKDYISGTVDRLGTIGIGNSQITMKKLLEKKTGIISGFDEAYYDEKKQELVILTPTYVAAATQYQNVNMYIDLGKWSKDTGRLVENKQNYKFNMVSRPNDLAINWSWGDANSILMGVPEDSWAENKVDPTTLETSDNHNFKGKAVQNMDNRHDADFSIALTVNGIDYKKDVQIKEDGSWEYDFGSYLKDGDVIGATVIATEKEAHENAVMDINKSKETKFTVGEDSTPWIDWTVVEPTISDAYDGETMITGIIPEQNYQNGRTYSLAVKVNGKEVYTQDDIEKGIYNAPIFGDNLVKGDQVEAYIIGHEANEEDKSSQLASTIVKENKDEQADWDKWEVKSAILNDLTHGDREISGLVPAQNKFNGRNYEVKLTVNGQEVGKKAFSFDGGEYRIVLDKDLVFGDEVKAVVIGHEENEEDKSSEETAKIVSDKTGWEDWKVENPTISKLTEGDLKVTGQIPAQDEAFRRNYTLDLYVNDKKIGTKEAKSKSDYEFTLTTPLEKTDKVAVEVTGHQKNYEDKTSDRITANVEAIVTALTGNDYNFDAHDEYITGTHSRDIKKVKIFVNNHDYQTSETNNDGEGKYKIYARQYITKFTDKIVVKGLDADGKVIKETPINNVKVPTSLEANPFVVKQDELISGTVSDDVKKIKLQVNGEIVNQVAPKAGKYEIYTNGYVKEATDDVKIIAFNDEDVLLKEISVTLDDASKNSELTHNPYKLGDDLLTGTVSDDIEKIKLVVDGETLNNVKATDGKFSIYALGFVNASSKKVELVGYSKAGFELKRMAVEVQ</sequence>
<feature type="region of interest" description="Disordered" evidence="1">
    <location>
        <begin position="44"/>
        <end position="65"/>
    </location>
</feature>
<evidence type="ECO:0000313" key="4">
    <source>
        <dbReference type="EMBL" id="MBC1490859.1"/>
    </source>
</evidence>
<dbReference type="Proteomes" id="UP000533953">
    <property type="component" value="Unassembled WGS sequence"/>
</dbReference>
<evidence type="ECO:0000256" key="1">
    <source>
        <dbReference type="SAM" id="MobiDB-lite"/>
    </source>
</evidence>
<name>A0A7X0XB24_9LIST</name>
<evidence type="ECO:0000256" key="2">
    <source>
        <dbReference type="SAM" id="SignalP"/>
    </source>
</evidence>
<feature type="chain" id="PRO_5030970644" description="Bacterial Ig domain-containing protein" evidence="2">
    <location>
        <begin position="30"/>
        <end position="915"/>
    </location>
</feature>
<reference evidence="4 5" key="1">
    <citation type="submission" date="2020-03" db="EMBL/GenBank/DDBJ databases">
        <title>Soil Listeria distribution.</title>
        <authorList>
            <person name="Liao J."/>
            <person name="Wiedmann M."/>
        </authorList>
    </citation>
    <scope>NUCLEOTIDE SEQUENCE [LARGE SCALE GENOMIC DNA]</scope>
    <source>
        <strain evidence="4 5">FSL L7-1547</strain>
    </source>
</reference>